<evidence type="ECO:0000256" key="4">
    <source>
        <dbReference type="SAM" id="MobiDB-lite"/>
    </source>
</evidence>
<name>A0A6H1WSY3_9BACT</name>
<reference evidence="6 7" key="1">
    <citation type="submission" date="2019-08" db="EMBL/GenBank/DDBJ databases">
        <title>Complete genome sequence of Thermosulfurimonas marina SU872T, an anaerobic thermophilic chemolithoautotrophic bacterium isolated from a shallow marine hydrothermal vent.</title>
        <authorList>
            <person name="Allioux M."/>
            <person name="Jebbar M."/>
            <person name="Slobodkina G."/>
            <person name="Slobodkin A."/>
            <person name="Moalic Y."/>
            <person name="Frolova A."/>
            <person name="Shao Z."/>
            <person name="Alain K."/>
        </authorList>
    </citation>
    <scope>NUCLEOTIDE SEQUENCE [LARGE SCALE GENOMIC DNA]</scope>
    <source>
        <strain evidence="6 7">SU872</strain>
    </source>
</reference>
<dbReference type="AlphaFoldDB" id="A0A6H1WSY3"/>
<feature type="domain" description="Asparagine synthetase" evidence="5">
    <location>
        <begin position="128"/>
        <end position="263"/>
    </location>
</feature>
<evidence type="ECO:0000313" key="6">
    <source>
        <dbReference type="EMBL" id="QJA06281.1"/>
    </source>
</evidence>
<dbReference type="Proteomes" id="UP000501253">
    <property type="component" value="Chromosome"/>
</dbReference>
<accession>A0A6H1WSY3</accession>
<dbReference type="EMBL" id="CP042909">
    <property type="protein sequence ID" value="QJA06281.1"/>
    <property type="molecule type" value="Genomic_DNA"/>
</dbReference>
<dbReference type="InterPro" id="IPR014729">
    <property type="entry name" value="Rossmann-like_a/b/a_fold"/>
</dbReference>
<comment type="pathway">
    <text evidence="1">Amino-acid biosynthesis; L-asparagine biosynthesis; L-asparagine from L-aspartate (L-Gln route): step 1/1.</text>
</comment>
<evidence type="ECO:0000259" key="5">
    <source>
        <dbReference type="Pfam" id="PF00733"/>
    </source>
</evidence>
<evidence type="ECO:0000256" key="3">
    <source>
        <dbReference type="ARBA" id="ARBA00048741"/>
    </source>
</evidence>
<dbReference type="GO" id="GO:0006529">
    <property type="term" value="P:asparagine biosynthetic process"/>
    <property type="evidence" value="ECO:0007669"/>
    <property type="project" value="InterPro"/>
</dbReference>
<evidence type="ECO:0000256" key="2">
    <source>
        <dbReference type="ARBA" id="ARBA00012737"/>
    </source>
</evidence>
<dbReference type="InterPro" id="IPR001962">
    <property type="entry name" value="Asn_synthase"/>
</dbReference>
<feature type="region of interest" description="Disordered" evidence="4">
    <location>
        <begin position="289"/>
        <end position="321"/>
    </location>
</feature>
<dbReference type="PANTHER" id="PTHR43284">
    <property type="entry name" value="ASPARAGINE SYNTHETASE (GLUTAMINE-HYDROLYZING)"/>
    <property type="match status" value="1"/>
</dbReference>
<dbReference type="Gene3D" id="3.40.50.620">
    <property type="entry name" value="HUPs"/>
    <property type="match status" value="1"/>
</dbReference>
<dbReference type="Pfam" id="PF00733">
    <property type="entry name" value="Asn_synthase"/>
    <property type="match status" value="1"/>
</dbReference>
<gene>
    <name evidence="6" type="ORF">FVE67_05440</name>
</gene>
<dbReference type="SUPFAM" id="SSF52402">
    <property type="entry name" value="Adenine nucleotide alpha hydrolases-like"/>
    <property type="match status" value="1"/>
</dbReference>
<organism evidence="6 7">
    <name type="scientific">Thermosulfurimonas marina</name>
    <dbReference type="NCBI Taxonomy" id="2047767"/>
    <lineage>
        <taxon>Bacteria</taxon>
        <taxon>Pseudomonadati</taxon>
        <taxon>Thermodesulfobacteriota</taxon>
        <taxon>Thermodesulfobacteria</taxon>
        <taxon>Thermodesulfobacteriales</taxon>
        <taxon>Thermodesulfobacteriaceae</taxon>
        <taxon>Thermosulfurimonas</taxon>
    </lineage>
</organism>
<dbReference type="EC" id="6.3.5.4" evidence="2"/>
<keyword evidence="7" id="KW-1185">Reference proteome</keyword>
<evidence type="ECO:0000256" key="1">
    <source>
        <dbReference type="ARBA" id="ARBA00005187"/>
    </source>
</evidence>
<dbReference type="InterPro" id="IPR051786">
    <property type="entry name" value="ASN_synthetase/amidase"/>
</dbReference>
<dbReference type="PANTHER" id="PTHR43284:SF1">
    <property type="entry name" value="ASPARAGINE SYNTHETASE"/>
    <property type="match status" value="1"/>
</dbReference>
<proteinExistence type="predicted"/>
<dbReference type="GO" id="GO:0004066">
    <property type="term" value="F:asparagine synthase (glutamine-hydrolyzing) activity"/>
    <property type="evidence" value="ECO:0007669"/>
    <property type="project" value="UniProtKB-EC"/>
</dbReference>
<sequence>MAQGMVREITLKDTPLKLEGPLAGERPLYLFWSPDRQRVWVSEDLLELYHHPQIRPSLRPSPRGISFLLLSGVIPTPWTIFENLFVLNIGDYVEINAEKGQLILHFGHYFPFSLSERDQSLLPDENRLLSLLAEAVFRGWRPQAPVYLFQSLGKDSNTIALALHEAGFRDLTCLTLSTGDYKDESPVAEKIAKRLGFRHRRLPVPQKISPSILREIGRFFREIPLPCVDGASLAYPLYALEVDFSGTNVIDGSGNDIYFGHVPRPVEYYRQKIYPSFLFLRPLAERLPTGNPLQKNSSNTKRNGGSLGAYPPGCPTHLSRD</sequence>
<dbReference type="KEGG" id="tmai:FVE67_05440"/>
<comment type="catalytic activity">
    <reaction evidence="3">
        <text>L-aspartate + L-glutamine + ATP + H2O = L-asparagine + L-glutamate + AMP + diphosphate + H(+)</text>
        <dbReference type="Rhea" id="RHEA:12228"/>
        <dbReference type="ChEBI" id="CHEBI:15377"/>
        <dbReference type="ChEBI" id="CHEBI:15378"/>
        <dbReference type="ChEBI" id="CHEBI:29985"/>
        <dbReference type="ChEBI" id="CHEBI:29991"/>
        <dbReference type="ChEBI" id="CHEBI:30616"/>
        <dbReference type="ChEBI" id="CHEBI:33019"/>
        <dbReference type="ChEBI" id="CHEBI:58048"/>
        <dbReference type="ChEBI" id="CHEBI:58359"/>
        <dbReference type="ChEBI" id="CHEBI:456215"/>
        <dbReference type="EC" id="6.3.5.4"/>
    </reaction>
</comment>
<evidence type="ECO:0000313" key="7">
    <source>
        <dbReference type="Proteomes" id="UP000501253"/>
    </source>
</evidence>
<feature type="compositionally biased region" description="Polar residues" evidence="4">
    <location>
        <begin position="291"/>
        <end position="303"/>
    </location>
</feature>
<protein>
    <recommendedName>
        <fullName evidence="2">asparagine synthase (glutamine-hydrolyzing)</fullName>
        <ecNumber evidence="2">6.3.5.4</ecNumber>
    </recommendedName>
</protein>